<dbReference type="InterPro" id="IPR038536">
    <property type="entry name" value="Alkyl/aryl-sulf_dimr_sf"/>
</dbReference>
<dbReference type="InterPro" id="IPR036866">
    <property type="entry name" value="RibonucZ/Hydroxyglut_hydro"/>
</dbReference>
<dbReference type="Gene3D" id="1.25.40.880">
    <property type="entry name" value="Alkyl sulfatase, dimerisation domain"/>
    <property type="match status" value="1"/>
</dbReference>
<dbReference type="EMBL" id="BART01027763">
    <property type="protein sequence ID" value="GAG97004.1"/>
    <property type="molecule type" value="Genomic_DNA"/>
</dbReference>
<protein>
    <recommendedName>
        <fullName evidence="1">Alkyl sulfatase dimerisation domain-containing protein</fullName>
    </recommendedName>
</protein>
<feature type="domain" description="Alkyl sulfatase dimerisation" evidence="1">
    <location>
        <begin position="5"/>
        <end position="130"/>
    </location>
</feature>
<evidence type="ECO:0000313" key="2">
    <source>
        <dbReference type="EMBL" id="GAG97004.1"/>
    </source>
</evidence>
<dbReference type="InterPro" id="IPR029228">
    <property type="entry name" value="Alkyl_sulf_dimr"/>
</dbReference>
<evidence type="ECO:0000259" key="1">
    <source>
        <dbReference type="Pfam" id="PF14863"/>
    </source>
</evidence>
<feature type="non-terminal residue" evidence="2">
    <location>
        <position position="1"/>
    </location>
</feature>
<name>X1BM62_9ZZZZ</name>
<accession>X1BM62</accession>
<dbReference type="GO" id="GO:0046983">
    <property type="term" value="F:protein dimerization activity"/>
    <property type="evidence" value="ECO:0007669"/>
    <property type="project" value="InterPro"/>
</dbReference>
<dbReference type="Pfam" id="PF14863">
    <property type="entry name" value="Alkyl_sulf_dimr"/>
    <property type="match status" value="1"/>
</dbReference>
<dbReference type="SUPFAM" id="SSF56281">
    <property type="entry name" value="Metallo-hydrolase/oxidoreductase"/>
    <property type="match status" value="1"/>
</dbReference>
<comment type="caution">
    <text evidence="2">The sequence shown here is derived from an EMBL/GenBank/DDBJ whole genome shotgun (WGS) entry which is preliminary data.</text>
</comment>
<gene>
    <name evidence="2" type="ORF">S01H4_49134</name>
</gene>
<reference evidence="2" key="1">
    <citation type="journal article" date="2014" name="Front. Microbiol.">
        <title>High frequency of phylogenetically diverse reductive dehalogenase-homologous genes in deep subseafloor sedimentary metagenomes.</title>
        <authorList>
            <person name="Kawai M."/>
            <person name="Futagami T."/>
            <person name="Toyoda A."/>
            <person name="Takaki Y."/>
            <person name="Nishi S."/>
            <person name="Hori S."/>
            <person name="Arai W."/>
            <person name="Tsubouchi T."/>
            <person name="Morono Y."/>
            <person name="Uchiyama I."/>
            <person name="Ito T."/>
            <person name="Fujiyama A."/>
            <person name="Inagaki F."/>
            <person name="Takami H."/>
        </authorList>
    </citation>
    <scope>NUCLEOTIDE SEQUENCE</scope>
    <source>
        <strain evidence="2">Expedition CK06-06</strain>
    </source>
</reference>
<dbReference type="AlphaFoldDB" id="X1BM62"/>
<organism evidence="2">
    <name type="scientific">marine sediment metagenome</name>
    <dbReference type="NCBI Taxonomy" id="412755"/>
    <lineage>
        <taxon>unclassified sequences</taxon>
        <taxon>metagenomes</taxon>
        <taxon>ecological metagenomes</taxon>
    </lineage>
</organism>
<sequence>FPEKFKHSYLRPLYGDYRFAIHDVYRLYHGWYDSGNSTDLFPSRSGDVAKEFLKVANGGAFLERANKLVEEGNNQLALHMLDVIVKANDLKNPQVLLDALKLKSKIIKQKAKEELSFIAMNIYNTSVLQIKERIKELKKSLR</sequence>
<proteinExistence type="predicted"/>